<keyword evidence="3" id="KW-1185">Reference proteome</keyword>
<evidence type="ECO:0000313" key="2">
    <source>
        <dbReference type="EMBL" id="GMT31660.1"/>
    </source>
</evidence>
<evidence type="ECO:0000313" key="3">
    <source>
        <dbReference type="Proteomes" id="UP001432322"/>
    </source>
</evidence>
<comment type="caution">
    <text evidence="2">The sequence shown here is derived from an EMBL/GenBank/DDBJ whole genome shotgun (WGS) entry which is preliminary data.</text>
</comment>
<reference evidence="2" key="1">
    <citation type="submission" date="2023-10" db="EMBL/GenBank/DDBJ databases">
        <title>Genome assembly of Pristionchus species.</title>
        <authorList>
            <person name="Yoshida K."/>
            <person name="Sommer R.J."/>
        </authorList>
    </citation>
    <scope>NUCLEOTIDE SEQUENCE</scope>
    <source>
        <strain evidence="2">RS5133</strain>
    </source>
</reference>
<proteinExistence type="predicted"/>
<feature type="region of interest" description="Disordered" evidence="1">
    <location>
        <begin position="272"/>
        <end position="314"/>
    </location>
</feature>
<name>A0AAV5WM42_9BILA</name>
<dbReference type="AlphaFoldDB" id="A0AAV5WM42"/>
<feature type="non-terminal residue" evidence="2">
    <location>
        <position position="314"/>
    </location>
</feature>
<feature type="non-terminal residue" evidence="2">
    <location>
        <position position="1"/>
    </location>
</feature>
<organism evidence="2 3">
    <name type="scientific">Pristionchus fissidentatus</name>
    <dbReference type="NCBI Taxonomy" id="1538716"/>
    <lineage>
        <taxon>Eukaryota</taxon>
        <taxon>Metazoa</taxon>
        <taxon>Ecdysozoa</taxon>
        <taxon>Nematoda</taxon>
        <taxon>Chromadorea</taxon>
        <taxon>Rhabditida</taxon>
        <taxon>Rhabditina</taxon>
        <taxon>Diplogasteromorpha</taxon>
        <taxon>Diplogasteroidea</taxon>
        <taxon>Neodiplogasteridae</taxon>
        <taxon>Pristionchus</taxon>
    </lineage>
</organism>
<gene>
    <name evidence="2" type="ORF">PFISCL1PPCAC_22957</name>
</gene>
<protein>
    <submittedName>
        <fullName evidence="2">Uncharacterized protein</fullName>
    </submittedName>
</protein>
<feature type="compositionally biased region" description="Acidic residues" evidence="1">
    <location>
        <begin position="278"/>
        <end position="287"/>
    </location>
</feature>
<evidence type="ECO:0000256" key="1">
    <source>
        <dbReference type="SAM" id="MobiDB-lite"/>
    </source>
</evidence>
<feature type="compositionally biased region" description="Basic and acidic residues" evidence="1">
    <location>
        <begin position="304"/>
        <end position="314"/>
    </location>
</feature>
<sequence length="314" mass="34209">SDGCSSFDGSSLSHLLTAAPASPGGGLTSGVTDARGIQAMLNRALGQQTHISKAGQPIGLGATVPTHHTDWVFDAAELSCVDFDEDCRWKNVEGLFVDQMDWYQGSGFLDQGRLQVATGTHISPARYWSSPEVHIRVCTKKSSSLLPTAYDYCSPPLDDPKPGPVRVVLPDGGREPFQIFIIADNFVYQATSLQGGFAIIDNIEYAADMCDTEENAGPGLRANSLARPTPFPKLVDVAEREEKARGMVMKSSITRRGPLPLTPEAREFIKTIEGSKEEAEEEEEEQEAPPPVKPARQFIGARENMSREEMRGTR</sequence>
<accession>A0AAV5WM42</accession>
<dbReference type="EMBL" id="BTSY01000006">
    <property type="protein sequence ID" value="GMT31660.1"/>
    <property type="molecule type" value="Genomic_DNA"/>
</dbReference>
<dbReference type="Proteomes" id="UP001432322">
    <property type="component" value="Unassembled WGS sequence"/>
</dbReference>